<proteinExistence type="predicted"/>
<reference evidence="1" key="1">
    <citation type="submission" date="2022-07" db="EMBL/GenBank/DDBJ databases">
        <title>Taxonomy of Aspergillus series Nigri: significant species reduction supported by multi-species coalescent approaches.</title>
        <authorList>
            <person name="Bian C."/>
            <person name="Kusuya Y."/>
            <person name="Sklenar F."/>
            <person name="D'hooge E."/>
            <person name="Yaguchi T."/>
            <person name="Takahashi H."/>
            <person name="Hubka V."/>
        </authorList>
    </citation>
    <scope>NUCLEOTIDE SEQUENCE</scope>
    <source>
        <strain evidence="1">CBS 733.88</strain>
    </source>
</reference>
<sequence>MVVEGEKTLAAGEASEATPLLQKAAPIVSSQACHQHQLLLRCFLHLKETISKTAGLFKTEYGHEIQSEVDPIIRQSMAEERRWSIYVSRALHRFSVWWTHLPADPELPDCESSPLSEKPSGNQSSWTWTSDQLPPLDVLMVFHALTLHHKAFGEDCFRHKKMALWNEGFPLQLVSQYIVPDSLTYLCPESCKSHFESKTKLYWYNLDDPETLSIECTRCLKQTVVPWTTRREMGFADSWFHQVCQSCKLILGRDALIAQKLHRDLHLLVEKDIPLPGTCWNVENGHGTLTPNKTPNEFVKRYLMDMLLEETRPTNLYPDINKIIETLGRTVVKQALPILHDIFQHYRYVGNTSCNLRAAVKRVLKSASAVQDTNLPETDFDSPRMDARYINFLRGQDKGSLFWGPDLSEIDLKDPTMWVWSTHLLTPRSYSEFFQAVGNGLPMDWQPPHPSKCKLCHTLRPPSFARRFFQGLVSLQTWKEFLESAA</sequence>
<name>A0A9W5YPH4_9EURO</name>
<comment type="caution">
    <text evidence="1">The sequence shown here is derived from an EMBL/GenBank/DDBJ whole genome shotgun (WGS) entry which is preliminary data.</text>
</comment>
<evidence type="ECO:0000313" key="1">
    <source>
        <dbReference type="EMBL" id="GKZ20732.1"/>
    </source>
</evidence>
<dbReference type="EMBL" id="BROQ01000032">
    <property type="protein sequence ID" value="GKZ20732.1"/>
    <property type="molecule type" value="Genomic_DNA"/>
</dbReference>
<organism evidence="1 2">
    <name type="scientific">Aspergillus brasiliensis</name>
    <dbReference type="NCBI Taxonomy" id="319629"/>
    <lineage>
        <taxon>Eukaryota</taxon>
        <taxon>Fungi</taxon>
        <taxon>Dikarya</taxon>
        <taxon>Ascomycota</taxon>
        <taxon>Pezizomycotina</taxon>
        <taxon>Eurotiomycetes</taxon>
        <taxon>Eurotiomycetidae</taxon>
        <taxon>Eurotiales</taxon>
        <taxon>Aspergillaceae</taxon>
        <taxon>Aspergillus</taxon>
        <taxon>Aspergillus subgen. Circumdati</taxon>
    </lineage>
</organism>
<gene>
    <name evidence="1" type="ORF">AbraCBS73388_006349</name>
</gene>
<protein>
    <submittedName>
        <fullName evidence="1">Uncharacterized protein</fullName>
    </submittedName>
</protein>
<accession>A0A9W5YPH4</accession>
<evidence type="ECO:0000313" key="2">
    <source>
        <dbReference type="Proteomes" id="UP001143548"/>
    </source>
</evidence>
<dbReference type="AlphaFoldDB" id="A0A9W5YPH4"/>
<dbReference type="Proteomes" id="UP001143548">
    <property type="component" value="Unassembled WGS sequence"/>
</dbReference>